<evidence type="ECO:0000256" key="1">
    <source>
        <dbReference type="SAM" id="MobiDB-lite"/>
    </source>
</evidence>
<feature type="non-terminal residue" evidence="2">
    <location>
        <position position="1"/>
    </location>
</feature>
<name>X0VN87_9ZZZZ</name>
<comment type="caution">
    <text evidence="2">The sequence shown here is derived from an EMBL/GenBank/DDBJ whole genome shotgun (WGS) entry which is preliminary data.</text>
</comment>
<reference evidence="2" key="1">
    <citation type="journal article" date="2014" name="Front. Microbiol.">
        <title>High frequency of phylogenetically diverse reductive dehalogenase-homologous genes in deep subseafloor sedimentary metagenomes.</title>
        <authorList>
            <person name="Kawai M."/>
            <person name="Futagami T."/>
            <person name="Toyoda A."/>
            <person name="Takaki Y."/>
            <person name="Nishi S."/>
            <person name="Hori S."/>
            <person name="Arai W."/>
            <person name="Tsubouchi T."/>
            <person name="Morono Y."/>
            <person name="Uchiyama I."/>
            <person name="Ito T."/>
            <person name="Fujiyama A."/>
            <person name="Inagaki F."/>
            <person name="Takami H."/>
        </authorList>
    </citation>
    <scope>NUCLEOTIDE SEQUENCE</scope>
    <source>
        <strain evidence="2">Expedition CK06-06</strain>
    </source>
</reference>
<accession>X0VN87</accession>
<proteinExistence type="predicted"/>
<gene>
    <name evidence="2" type="ORF">S01H1_39422</name>
</gene>
<dbReference type="AlphaFoldDB" id="X0VN87"/>
<dbReference type="EMBL" id="BARS01024874">
    <property type="protein sequence ID" value="GAG12617.1"/>
    <property type="molecule type" value="Genomic_DNA"/>
</dbReference>
<evidence type="ECO:0000313" key="2">
    <source>
        <dbReference type="EMBL" id="GAG12617.1"/>
    </source>
</evidence>
<sequence>ARSTWTVIDTTSSTGDEPTDLTVTERTYQTAKAAQIAAVGGDGEISIFDIPRGWNSIRLRAIGITNDGTYTVQVYAGTLGDGNRDADSTAADCELAYIGQFAFVVGTQVSTTSTYEIADTVVFTTSDWIKTVTPVSPTGNRVAEVMLDLAGADVVVIVPTVASADAKLIGKGF</sequence>
<feature type="region of interest" description="Disordered" evidence="1">
    <location>
        <begin position="1"/>
        <end position="20"/>
    </location>
</feature>
<organism evidence="2">
    <name type="scientific">marine sediment metagenome</name>
    <dbReference type="NCBI Taxonomy" id="412755"/>
    <lineage>
        <taxon>unclassified sequences</taxon>
        <taxon>metagenomes</taxon>
        <taxon>ecological metagenomes</taxon>
    </lineage>
</organism>
<protein>
    <submittedName>
        <fullName evidence="2">Uncharacterized protein</fullName>
    </submittedName>
</protein>